<evidence type="ECO:0000313" key="2">
    <source>
        <dbReference type="Proteomes" id="UP000011115"/>
    </source>
</evidence>
<proteinExistence type="predicted"/>
<dbReference type="InParanoid" id="M1DDB1"/>
<dbReference type="HOGENOM" id="CLU_1899929_0_0_1"/>
<organism evidence="1 2">
    <name type="scientific">Solanum tuberosum</name>
    <name type="common">Potato</name>
    <dbReference type="NCBI Taxonomy" id="4113"/>
    <lineage>
        <taxon>Eukaryota</taxon>
        <taxon>Viridiplantae</taxon>
        <taxon>Streptophyta</taxon>
        <taxon>Embryophyta</taxon>
        <taxon>Tracheophyta</taxon>
        <taxon>Spermatophyta</taxon>
        <taxon>Magnoliopsida</taxon>
        <taxon>eudicotyledons</taxon>
        <taxon>Gunneridae</taxon>
        <taxon>Pentapetalae</taxon>
        <taxon>asterids</taxon>
        <taxon>lamiids</taxon>
        <taxon>Solanales</taxon>
        <taxon>Solanaceae</taxon>
        <taxon>Solanoideae</taxon>
        <taxon>Solaneae</taxon>
        <taxon>Solanum</taxon>
    </lineage>
</organism>
<sequence>MFNLKHKEEEEGRITNVIKSLSYDPLGSVFISPSDILIKTILSRPRDTPRCNKAYRTPKGSMPESWTPDLRTVYGTMARPGWAWFMVREFGPTHETLTDGQWLNTRPVLVKHGSGFREPHLQARPTSPSCTIVD</sequence>
<reference evidence="2" key="1">
    <citation type="journal article" date="2011" name="Nature">
        <title>Genome sequence and analysis of the tuber crop potato.</title>
        <authorList>
            <consortium name="The Potato Genome Sequencing Consortium"/>
        </authorList>
    </citation>
    <scope>NUCLEOTIDE SEQUENCE [LARGE SCALE GENOMIC DNA]</scope>
    <source>
        <strain evidence="2">cv. DM1-3 516 R44</strain>
    </source>
</reference>
<dbReference type="Proteomes" id="UP000011115">
    <property type="component" value="Unassembled WGS sequence"/>
</dbReference>
<keyword evidence="2" id="KW-1185">Reference proteome</keyword>
<dbReference type="AlphaFoldDB" id="M1DDB1"/>
<dbReference type="Gramene" id="PGSC0003DMT400087179">
    <property type="protein sequence ID" value="PGSC0003DMT400087179"/>
    <property type="gene ID" value="PGSC0003DMG400036750"/>
</dbReference>
<dbReference type="PaxDb" id="4113-PGSC0003DMT400087179"/>
<dbReference type="EnsemblPlants" id="PGSC0003DMT400087179">
    <property type="protein sequence ID" value="PGSC0003DMT400087179"/>
    <property type="gene ID" value="PGSC0003DMG400036750"/>
</dbReference>
<name>M1DDB1_SOLTU</name>
<reference evidence="1" key="2">
    <citation type="submission" date="2015-06" db="UniProtKB">
        <authorList>
            <consortium name="EnsemblPlants"/>
        </authorList>
    </citation>
    <scope>IDENTIFICATION</scope>
    <source>
        <strain evidence="1">DM1-3 516 R44</strain>
    </source>
</reference>
<evidence type="ECO:0000313" key="1">
    <source>
        <dbReference type="EnsemblPlants" id="PGSC0003DMT400087179"/>
    </source>
</evidence>
<protein>
    <submittedName>
        <fullName evidence="1">Uncharacterized protein</fullName>
    </submittedName>
</protein>
<accession>M1DDB1</accession>